<proteinExistence type="predicted"/>
<evidence type="ECO:0000256" key="2">
    <source>
        <dbReference type="SAM" id="Phobius"/>
    </source>
</evidence>
<dbReference type="KEGG" id="csph:CSPHI_04345"/>
<gene>
    <name evidence="3" type="ORF">CSPHI_04345</name>
</gene>
<feature type="transmembrane region" description="Helical" evidence="2">
    <location>
        <begin position="67"/>
        <end position="89"/>
    </location>
</feature>
<dbReference type="Proteomes" id="UP000185469">
    <property type="component" value="Chromosome"/>
</dbReference>
<evidence type="ECO:0000256" key="1">
    <source>
        <dbReference type="SAM" id="MobiDB-lite"/>
    </source>
</evidence>
<feature type="transmembrane region" description="Helical" evidence="2">
    <location>
        <begin position="127"/>
        <end position="149"/>
    </location>
</feature>
<accession>A0A1L7CX35</accession>
<evidence type="ECO:0000313" key="4">
    <source>
        <dbReference type="Proteomes" id="UP000185469"/>
    </source>
</evidence>
<dbReference type="STRING" id="1437874.CSPHI_04345"/>
<dbReference type="AlphaFoldDB" id="A0A1L7CX35"/>
<sequence length="159" mass="16227">MIPGVTERNVDPAAPDAGPAAPASRYDDSRRPLASAARHGALALAAVTVVSLLIWGGKEGLPGVWAVLLGAAIGGGFVLLTVATVWATARTSPTVTGAVVLGGWLLKIIALIAVLALIRDAGFYDRIAFVVTVAVVLVATLAAEVWGMAQENLTYAGSR</sequence>
<protein>
    <submittedName>
        <fullName evidence="3">Membrane protein</fullName>
    </submittedName>
</protein>
<dbReference type="EMBL" id="CP009248">
    <property type="protein sequence ID" value="APT90404.1"/>
    <property type="molecule type" value="Genomic_DNA"/>
</dbReference>
<feature type="transmembrane region" description="Helical" evidence="2">
    <location>
        <begin position="36"/>
        <end position="55"/>
    </location>
</feature>
<feature type="transmembrane region" description="Helical" evidence="2">
    <location>
        <begin position="95"/>
        <end position="118"/>
    </location>
</feature>
<feature type="compositionally biased region" description="Low complexity" evidence="1">
    <location>
        <begin position="11"/>
        <end position="23"/>
    </location>
</feature>
<keyword evidence="2" id="KW-1133">Transmembrane helix</keyword>
<name>A0A1L7CX35_9CORY</name>
<feature type="region of interest" description="Disordered" evidence="1">
    <location>
        <begin position="1"/>
        <end position="27"/>
    </location>
</feature>
<keyword evidence="2" id="KW-0812">Transmembrane</keyword>
<reference evidence="3 4" key="1">
    <citation type="submission" date="2014-08" db="EMBL/GenBank/DDBJ databases">
        <title>Complete genome sequence of Corynebacterium sphenisci CECT 5990(T) (=DSM 44792(T)), isolated from healthy wild penguins.</title>
        <authorList>
            <person name="Ruckert C."/>
            <person name="Albersmeier A."/>
            <person name="Winkler A."/>
            <person name="Kalinowski J."/>
        </authorList>
    </citation>
    <scope>NUCLEOTIDE SEQUENCE [LARGE SCALE GENOMIC DNA]</scope>
    <source>
        <strain evidence="3 4">DSM 44792</strain>
    </source>
</reference>
<evidence type="ECO:0000313" key="3">
    <source>
        <dbReference type="EMBL" id="APT90404.1"/>
    </source>
</evidence>
<keyword evidence="4" id="KW-1185">Reference proteome</keyword>
<keyword evidence="2" id="KW-0472">Membrane</keyword>
<organism evidence="3 4">
    <name type="scientific">Corynebacterium sphenisci DSM 44792</name>
    <dbReference type="NCBI Taxonomy" id="1437874"/>
    <lineage>
        <taxon>Bacteria</taxon>
        <taxon>Bacillati</taxon>
        <taxon>Actinomycetota</taxon>
        <taxon>Actinomycetes</taxon>
        <taxon>Mycobacteriales</taxon>
        <taxon>Corynebacteriaceae</taxon>
        <taxon>Corynebacterium</taxon>
    </lineage>
</organism>